<dbReference type="OrthoDB" id="679141at2759"/>
<accession>A0A2I0AFT8</accession>
<name>A0A2I0AFT8_9ASPA</name>
<evidence type="ECO:0000256" key="1">
    <source>
        <dbReference type="SAM" id="Phobius"/>
    </source>
</evidence>
<dbReference type="STRING" id="1088818.A0A2I0AFT8"/>
<protein>
    <submittedName>
        <fullName evidence="2">Uncharacterized protein</fullName>
    </submittedName>
</protein>
<evidence type="ECO:0000313" key="2">
    <source>
        <dbReference type="EMBL" id="PKA54401.1"/>
    </source>
</evidence>
<feature type="transmembrane region" description="Helical" evidence="1">
    <location>
        <begin position="12"/>
        <end position="30"/>
    </location>
</feature>
<feature type="transmembrane region" description="Helical" evidence="1">
    <location>
        <begin position="309"/>
        <end position="329"/>
    </location>
</feature>
<keyword evidence="1" id="KW-1133">Transmembrane helix</keyword>
<reference evidence="2 3" key="1">
    <citation type="journal article" date="2017" name="Nature">
        <title>The Apostasia genome and the evolution of orchids.</title>
        <authorList>
            <person name="Zhang G.Q."/>
            <person name="Liu K.W."/>
            <person name="Li Z."/>
            <person name="Lohaus R."/>
            <person name="Hsiao Y.Y."/>
            <person name="Niu S.C."/>
            <person name="Wang J.Y."/>
            <person name="Lin Y.C."/>
            <person name="Xu Q."/>
            <person name="Chen L.J."/>
            <person name="Yoshida K."/>
            <person name="Fujiwara S."/>
            <person name="Wang Z.W."/>
            <person name="Zhang Y.Q."/>
            <person name="Mitsuda N."/>
            <person name="Wang M."/>
            <person name="Liu G.H."/>
            <person name="Pecoraro L."/>
            <person name="Huang H.X."/>
            <person name="Xiao X.J."/>
            <person name="Lin M."/>
            <person name="Wu X.Y."/>
            <person name="Wu W.L."/>
            <person name="Chen Y.Y."/>
            <person name="Chang S.B."/>
            <person name="Sakamoto S."/>
            <person name="Ohme-Takagi M."/>
            <person name="Yagi M."/>
            <person name="Zeng S.J."/>
            <person name="Shen C.Y."/>
            <person name="Yeh C.M."/>
            <person name="Luo Y.B."/>
            <person name="Tsai W.C."/>
            <person name="Van de Peer Y."/>
            <person name="Liu Z.J."/>
        </authorList>
    </citation>
    <scope>NUCLEOTIDE SEQUENCE [LARGE SCALE GENOMIC DNA]</scope>
    <source>
        <strain evidence="3">cv. Shenzhen</strain>
        <tissue evidence="2">Stem</tissue>
    </source>
</reference>
<organism evidence="2 3">
    <name type="scientific">Apostasia shenzhenica</name>
    <dbReference type="NCBI Taxonomy" id="1088818"/>
    <lineage>
        <taxon>Eukaryota</taxon>
        <taxon>Viridiplantae</taxon>
        <taxon>Streptophyta</taxon>
        <taxon>Embryophyta</taxon>
        <taxon>Tracheophyta</taxon>
        <taxon>Spermatophyta</taxon>
        <taxon>Magnoliopsida</taxon>
        <taxon>Liliopsida</taxon>
        <taxon>Asparagales</taxon>
        <taxon>Orchidaceae</taxon>
        <taxon>Apostasioideae</taxon>
        <taxon>Apostasia</taxon>
    </lineage>
</organism>
<dbReference type="PANTHER" id="PTHR34360:SF2">
    <property type="entry name" value="MYOSIN HEAVY CHAIN-LIKE PROTEIN"/>
    <property type="match status" value="1"/>
</dbReference>
<keyword evidence="1" id="KW-0472">Membrane</keyword>
<sequence>MASPSPADRTLILLSLLLLPFNLFSIFYRTHLRPTGRQARPIRPAILSGLLISLSTILVLSEVDPPPATRAFGILEDMKLRVVELESLLDEKTKVLNFKILQLEQSMKMTGEMDKKIESLQKIINDAKVSHVWFSSSVEKIKAIDNEVQQLWDDSRGNNINIHALESKTNAAEKVVEAIVSKVEKMESIVNEQWIQIQQLEQSLQLTKVMTSRVNKKSLSTPHRKSKFKECPVLKLRKGVSRYAHSEIVGLPDSFFLGGTISRSSLRKAMNQFQRLMLAAQNKHHELQYSVKQAMERNEYAAPLANKEVVFFVASAFAILPCMMAWFMYSAYFN</sequence>
<gene>
    <name evidence="2" type="ORF">AXF42_Ash000234</name>
</gene>
<keyword evidence="3" id="KW-1185">Reference proteome</keyword>
<evidence type="ECO:0000313" key="3">
    <source>
        <dbReference type="Proteomes" id="UP000236161"/>
    </source>
</evidence>
<proteinExistence type="predicted"/>
<dbReference type="EMBL" id="KZ451982">
    <property type="protein sequence ID" value="PKA54401.1"/>
    <property type="molecule type" value="Genomic_DNA"/>
</dbReference>
<keyword evidence="1" id="KW-0812">Transmembrane</keyword>
<dbReference type="AlphaFoldDB" id="A0A2I0AFT8"/>
<dbReference type="PANTHER" id="PTHR34360">
    <property type="entry name" value="OS08G0519400 PROTEIN"/>
    <property type="match status" value="1"/>
</dbReference>
<dbReference type="Proteomes" id="UP000236161">
    <property type="component" value="Unassembled WGS sequence"/>
</dbReference>